<dbReference type="InterPro" id="IPR037293">
    <property type="entry name" value="Gal_Oxidase_central_sf"/>
</dbReference>
<dbReference type="SUPFAM" id="SSF50965">
    <property type="entry name" value="Galactose oxidase, central domain"/>
    <property type="match status" value="1"/>
</dbReference>
<dbReference type="Proteomes" id="UP001152759">
    <property type="component" value="Chromosome 2"/>
</dbReference>
<reference evidence="2" key="1">
    <citation type="submission" date="2021-12" db="EMBL/GenBank/DDBJ databases">
        <authorList>
            <person name="King R."/>
        </authorList>
    </citation>
    <scope>NUCLEOTIDE SEQUENCE</scope>
</reference>
<dbReference type="Gene3D" id="2.130.10.80">
    <property type="entry name" value="Galactose oxidase/kelch, beta-propeller"/>
    <property type="match status" value="1"/>
</dbReference>
<evidence type="ECO:0000259" key="1">
    <source>
        <dbReference type="Pfam" id="PF07250"/>
    </source>
</evidence>
<dbReference type="InterPro" id="IPR009880">
    <property type="entry name" value="Glyoxal_oxidase_N"/>
</dbReference>
<feature type="domain" description="Glyoxal oxidase N-terminal" evidence="1">
    <location>
        <begin position="14"/>
        <end position="96"/>
    </location>
</feature>
<proteinExistence type="predicted"/>
<protein>
    <recommendedName>
        <fullName evidence="1">Glyoxal oxidase N-terminal domain-containing protein</fullName>
    </recommendedName>
</protein>
<dbReference type="AlphaFoldDB" id="A0A9P0A5D0"/>
<keyword evidence="3" id="KW-1185">Reference proteome</keyword>
<dbReference type="PANTHER" id="PTHR32208">
    <property type="entry name" value="SECRETED PROTEIN-RELATED"/>
    <property type="match status" value="1"/>
</dbReference>
<accession>A0A9P0A5D0</accession>
<gene>
    <name evidence="2" type="ORF">BEMITA_LOCUS3603</name>
</gene>
<organism evidence="2 3">
    <name type="scientific">Bemisia tabaci</name>
    <name type="common">Sweetpotato whitefly</name>
    <name type="synonym">Aleurodes tabaci</name>
    <dbReference type="NCBI Taxonomy" id="7038"/>
    <lineage>
        <taxon>Eukaryota</taxon>
        <taxon>Metazoa</taxon>
        <taxon>Ecdysozoa</taxon>
        <taxon>Arthropoda</taxon>
        <taxon>Hexapoda</taxon>
        <taxon>Insecta</taxon>
        <taxon>Pterygota</taxon>
        <taxon>Neoptera</taxon>
        <taxon>Paraneoptera</taxon>
        <taxon>Hemiptera</taxon>
        <taxon>Sternorrhyncha</taxon>
        <taxon>Aleyrodoidea</taxon>
        <taxon>Aleyrodidae</taxon>
        <taxon>Aleyrodinae</taxon>
        <taxon>Bemisia</taxon>
    </lineage>
</organism>
<dbReference type="InterPro" id="IPR011043">
    <property type="entry name" value="Gal_Oxase/kelch_b-propeller"/>
</dbReference>
<dbReference type="Pfam" id="PF07250">
    <property type="entry name" value="Glyoxal_oxid_N"/>
    <property type="match status" value="1"/>
</dbReference>
<dbReference type="EMBL" id="OU963863">
    <property type="protein sequence ID" value="CAH0384249.1"/>
    <property type="molecule type" value="Genomic_DNA"/>
</dbReference>
<evidence type="ECO:0000313" key="3">
    <source>
        <dbReference type="Proteomes" id="UP001152759"/>
    </source>
</evidence>
<name>A0A9P0A5D0_BEMTA</name>
<sequence>MTIKDPNTNVEVRAVTNMAFRRIFHNAVVMPDGNIWICCGQEVGQPFSDDKSHTIPEIYNPRDNTMKQLSPGNVPRNYHSTAVLLKDGCIASGGSGLCGTCTTNHPNFQVYCPPYHFDKDGNEAVRPKIISMSTENAVHGDTVTMKPIVK</sequence>
<dbReference type="PANTHER" id="PTHR32208:SF56">
    <property type="entry name" value="GALACTOSE OXIDASE-RELATED"/>
    <property type="match status" value="1"/>
</dbReference>
<evidence type="ECO:0000313" key="2">
    <source>
        <dbReference type="EMBL" id="CAH0384249.1"/>
    </source>
</evidence>